<reference evidence="1" key="2">
    <citation type="submission" date="2025-09" db="UniProtKB">
        <authorList>
            <consortium name="EnsemblPlants"/>
        </authorList>
    </citation>
    <scope>IDENTIFICATION</scope>
</reference>
<protein>
    <submittedName>
        <fullName evidence="1">Uncharacterized protein</fullName>
    </submittedName>
</protein>
<dbReference type="Proteomes" id="UP001732700">
    <property type="component" value="Chromosome 2D"/>
</dbReference>
<dbReference type="EnsemblPlants" id="AVESA.00010b.r2.2DG0327280.1">
    <property type="protein sequence ID" value="AVESA.00010b.r2.2DG0327280.1.CDS"/>
    <property type="gene ID" value="AVESA.00010b.r2.2DG0327280"/>
</dbReference>
<organism evidence="1 2">
    <name type="scientific">Avena sativa</name>
    <name type="common">Oat</name>
    <dbReference type="NCBI Taxonomy" id="4498"/>
    <lineage>
        <taxon>Eukaryota</taxon>
        <taxon>Viridiplantae</taxon>
        <taxon>Streptophyta</taxon>
        <taxon>Embryophyta</taxon>
        <taxon>Tracheophyta</taxon>
        <taxon>Spermatophyta</taxon>
        <taxon>Magnoliopsida</taxon>
        <taxon>Liliopsida</taxon>
        <taxon>Poales</taxon>
        <taxon>Poaceae</taxon>
        <taxon>BOP clade</taxon>
        <taxon>Pooideae</taxon>
        <taxon>Poodae</taxon>
        <taxon>Poeae</taxon>
        <taxon>Poeae Chloroplast Group 1 (Aveneae type)</taxon>
        <taxon>Aveninae</taxon>
        <taxon>Avena</taxon>
    </lineage>
</organism>
<accession>A0ACD5UXL0</accession>
<sequence>MALDLDIATMRQKLEDEVLGTWLWVKELDSIVKEQQERDEEGNYEYYEPEEPHESDDDEEEIHFGSTGYGYMFRYKDGNPYYAADMEEVWEDQMQFPPMPSAKKSHPLSRVWKGSLRVEGPCQLDPNLVSGKSLLPTLPTWENRWVDKRQNEPCLRAIQVFSLNLLFPHDDTVEIYGMFAFRDVRNNRLRNFVFEYSRDQPCKLKPGASKLQPLLTPHQGIYAVGLVLIEYRLLIKGEEREKDEILIDGYSIYAPSFYADYERLHWHINTGDHGSVDLRMAAIPKAVLAVLECEVHHLGKNPFDSLTVTAVYRTMRGGAFPIFIGKLSVCKLPLATVSVDYSENLTIDLYTHNSHLDDDNAHPDGVVGDYNSPGHFDYDIEDIISDTMWFEPQKSGSCTKMASDMYGLVMSVKVTWSSLCEPC</sequence>
<evidence type="ECO:0000313" key="2">
    <source>
        <dbReference type="Proteomes" id="UP001732700"/>
    </source>
</evidence>
<keyword evidence="2" id="KW-1185">Reference proteome</keyword>
<name>A0ACD5UXL0_AVESA</name>
<reference evidence="1" key="1">
    <citation type="submission" date="2021-05" db="EMBL/GenBank/DDBJ databases">
        <authorList>
            <person name="Scholz U."/>
            <person name="Mascher M."/>
            <person name="Fiebig A."/>
        </authorList>
    </citation>
    <scope>NUCLEOTIDE SEQUENCE [LARGE SCALE GENOMIC DNA]</scope>
</reference>
<evidence type="ECO:0000313" key="1">
    <source>
        <dbReference type="EnsemblPlants" id="AVESA.00010b.r2.2DG0327280.1.CDS"/>
    </source>
</evidence>
<proteinExistence type="predicted"/>